<dbReference type="InterPro" id="IPR001387">
    <property type="entry name" value="Cro/C1-type_HTH"/>
</dbReference>
<dbReference type="EMBL" id="JAJAGO010000005">
    <property type="protein sequence ID" value="MCT2590766.1"/>
    <property type="molecule type" value="Genomic_DNA"/>
</dbReference>
<dbReference type="PROSITE" id="PS50943">
    <property type="entry name" value="HTH_CROC1"/>
    <property type="match status" value="1"/>
</dbReference>
<dbReference type="InterPro" id="IPR043917">
    <property type="entry name" value="DUF5753"/>
</dbReference>
<dbReference type="SMART" id="SM00530">
    <property type="entry name" value="HTH_XRE"/>
    <property type="match status" value="1"/>
</dbReference>
<proteinExistence type="predicted"/>
<feature type="domain" description="HTH cro/C1-type" evidence="1">
    <location>
        <begin position="18"/>
        <end position="72"/>
    </location>
</feature>
<accession>A0ABT2JSA0</accession>
<evidence type="ECO:0000259" key="1">
    <source>
        <dbReference type="PROSITE" id="PS50943"/>
    </source>
</evidence>
<dbReference type="Gene3D" id="1.10.260.40">
    <property type="entry name" value="lambda repressor-like DNA-binding domains"/>
    <property type="match status" value="1"/>
</dbReference>
<dbReference type="Pfam" id="PF19054">
    <property type="entry name" value="DUF5753"/>
    <property type="match status" value="1"/>
</dbReference>
<gene>
    <name evidence="2" type="ORF">LHJ74_12735</name>
</gene>
<sequence length="278" mass="29719">MRARSGPTVAHRVLATRLRVLREGAGLTLGQAAGALGSHPATVRRIERAETGLDAGQVQLLLARYRVTQAETERILTSLAEANLPGWWHRYREVMDAAQQEWIGTESSASVVRVWHPALIPDLLQTPAYAAAVQLLRHPGRPPGHRDLAVELLQQRQARLAERSAPLWVLIPEAALHTEVGGVTVMREQLASLRSAAARPGCTVQVSPLAAPPHALTGTPPLSVLRLPAPEIGDLAVLEIAPGRTEVSDDPVGVGRCRVALDTACAAVPHPDTPLPVP</sequence>
<organism evidence="2 3">
    <name type="scientific">Streptomyces gossypii</name>
    <dbReference type="NCBI Taxonomy" id="2883101"/>
    <lineage>
        <taxon>Bacteria</taxon>
        <taxon>Bacillati</taxon>
        <taxon>Actinomycetota</taxon>
        <taxon>Actinomycetes</taxon>
        <taxon>Kitasatosporales</taxon>
        <taxon>Streptomycetaceae</taxon>
        <taxon>Streptomyces</taxon>
    </lineage>
</organism>
<dbReference type="InterPro" id="IPR010982">
    <property type="entry name" value="Lambda_DNA-bd_dom_sf"/>
</dbReference>
<keyword evidence="3" id="KW-1185">Reference proteome</keyword>
<reference evidence="2 3" key="1">
    <citation type="submission" date="2021-10" db="EMBL/GenBank/DDBJ databases">
        <title>Streptomyces gossypii sp. nov., isolated from soil collected from cotton field.</title>
        <authorList>
            <person name="Ge X."/>
            <person name="Chen X."/>
            <person name="Liu W."/>
        </authorList>
    </citation>
    <scope>NUCLEOTIDE SEQUENCE [LARGE SCALE GENOMIC DNA]</scope>
    <source>
        <strain evidence="2 3">N2-109</strain>
    </source>
</reference>
<dbReference type="SUPFAM" id="SSF47413">
    <property type="entry name" value="lambda repressor-like DNA-binding domains"/>
    <property type="match status" value="1"/>
</dbReference>
<evidence type="ECO:0000313" key="2">
    <source>
        <dbReference type="EMBL" id="MCT2590766.1"/>
    </source>
</evidence>
<dbReference type="Pfam" id="PF13560">
    <property type="entry name" value="HTH_31"/>
    <property type="match status" value="1"/>
</dbReference>
<name>A0ABT2JSA0_9ACTN</name>
<evidence type="ECO:0000313" key="3">
    <source>
        <dbReference type="Proteomes" id="UP001156389"/>
    </source>
</evidence>
<protein>
    <submittedName>
        <fullName evidence="2">Helix-turn-helix transcriptional regulator</fullName>
    </submittedName>
</protein>
<dbReference type="CDD" id="cd00093">
    <property type="entry name" value="HTH_XRE"/>
    <property type="match status" value="1"/>
</dbReference>
<dbReference type="RefSeq" id="WP_260218082.1">
    <property type="nucleotide sequence ID" value="NZ_JAJAGO010000005.1"/>
</dbReference>
<comment type="caution">
    <text evidence="2">The sequence shown here is derived from an EMBL/GenBank/DDBJ whole genome shotgun (WGS) entry which is preliminary data.</text>
</comment>
<dbReference type="Proteomes" id="UP001156389">
    <property type="component" value="Unassembled WGS sequence"/>
</dbReference>